<dbReference type="Proteomes" id="UP000314986">
    <property type="component" value="Unassembled WGS sequence"/>
</dbReference>
<feature type="domain" description="B30.2/SPRY" evidence="13">
    <location>
        <begin position="332"/>
        <end position="540"/>
    </location>
</feature>
<dbReference type="PROSITE" id="PS50188">
    <property type="entry name" value="B302_SPRY"/>
    <property type="match status" value="1"/>
</dbReference>
<evidence type="ECO:0000256" key="2">
    <source>
        <dbReference type="ARBA" id="ARBA00007591"/>
    </source>
</evidence>
<keyword evidence="8" id="KW-0325">Glycoprotein</keyword>
<dbReference type="PROSITE" id="PS50835">
    <property type="entry name" value="IG_LIKE"/>
    <property type="match status" value="2"/>
</dbReference>
<dbReference type="SMART" id="SM00449">
    <property type="entry name" value="SPRY"/>
    <property type="match status" value="1"/>
</dbReference>
<evidence type="ECO:0000256" key="12">
    <source>
        <dbReference type="SAM" id="SignalP"/>
    </source>
</evidence>
<keyword evidence="7" id="KW-1015">Disulfide bond</keyword>
<dbReference type="InterPro" id="IPR050504">
    <property type="entry name" value="IgSF_BTN/MOG"/>
</dbReference>
<dbReference type="InterPro" id="IPR007110">
    <property type="entry name" value="Ig-like_dom"/>
</dbReference>
<dbReference type="GO" id="GO:1903037">
    <property type="term" value="P:regulation of leukocyte cell-cell adhesion"/>
    <property type="evidence" value="ECO:0007669"/>
    <property type="project" value="UniProtKB-ARBA"/>
</dbReference>
<dbReference type="SUPFAM" id="SSF48726">
    <property type="entry name" value="Immunoglobulin"/>
    <property type="match status" value="2"/>
</dbReference>
<evidence type="ECO:0000256" key="10">
    <source>
        <dbReference type="ARBA" id="ARBA00038221"/>
    </source>
</evidence>
<evidence type="ECO:0000256" key="4">
    <source>
        <dbReference type="ARBA" id="ARBA00022729"/>
    </source>
</evidence>
<comment type="similarity">
    <text evidence="10">Belongs to the SKINT family.</text>
</comment>
<evidence type="ECO:0000256" key="7">
    <source>
        <dbReference type="ARBA" id="ARBA00023157"/>
    </source>
</evidence>
<comment type="similarity">
    <text evidence="2">Belongs to the immunoglobulin superfamily. BTN/MOG family.</text>
</comment>
<dbReference type="GO" id="GO:0050863">
    <property type="term" value="P:regulation of T cell activation"/>
    <property type="evidence" value="ECO:0007669"/>
    <property type="project" value="UniProtKB-ARBA"/>
</dbReference>
<dbReference type="FunFam" id="2.60.120.920:FF:000004">
    <property type="entry name" value="Butyrophilin subfamily 1 member A1"/>
    <property type="match status" value="1"/>
</dbReference>
<feature type="domain" description="Ig-like" evidence="14">
    <location>
        <begin position="49"/>
        <end position="146"/>
    </location>
</feature>
<dbReference type="FunFam" id="2.60.40.10:FF:000088">
    <property type="entry name" value="Butyrophilin subfamily 1 member A1"/>
    <property type="match status" value="1"/>
</dbReference>
<dbReference type="GO" id="GO:0042110">
    <property type="term" value="P:T cell activation"/>
    <property type="evidence" value="ECO:0007669"/>
    <property type="project" value="UniProtKB-ARBA"/>
</dbReference>
<dbReference type="AlphaFoldDB" id="A0A4W3J6K1"/>
<keyword evidence="9" id="KW-0393">Immunoglobulin domain</keyword>
<dbReference type="InterPro" id="IPR013320">
    <property type="entry name" value="ConA-like_dom_sf"/>
</dbReference>
<dbReference type="SMART" id="SM00409">
    <property type="entry name" value="IG"/>
    <property type="match status" value="1"/>
</dbReference>
<dbReference type="PRINTS" id="PR01407">
    <property type="entry name" value="BUTYPHLNCDUF"/>
</dbReference>
<evidence type="ECO:0000256" key="9">
    <source>
        <dbReference type="ARBA" id="ARBA00023319"/>
    </source>
</evidence>
<dbReference type="GO" id="GO:0001817">
    <property type="term" value="P:regulation of cytokine production"/>
    <property type="evidence" value="ECO:0007669"/>
    <property type="project" value="TreeGrafter"/>
</dbReference>
<evidence type="ECO:0000256" key="3">
    <source>
        <dbReference type="ARBA" id="ARBA00022692"/>
    </source>
</evidence>
<dbReference type="InterPro" id="IPR013783">
    <property type="entry name" value="Ig-like_fold"/>
</dbReference>
<reference evidence="15" key="4">
    <citation type="submission" date="2025-08" db="UniProtKB">
        <authorList>
            <consortium name="Ensembl"/>
        </authorList>
    </citation>
    <scope>IDENTIFICATION</scope>
</reference>
<gene>
    <name evidence="15" type="primary">mcts1</name>
</gene>
<dbReference type="Pfam" id="PF07686">
    <property type="entry name" value="V-set"/>
    <property type="match status" value="1"/>
</dbReference>
<comment type="subcellular location">
    <subcellularLocation>
        <location evidence="1">Membrane</location>
        <topology evidence="1">Single-pass type I membrane protein</topology>
    </subcellularLocation>
</comment>
<evidence type="ECO:0000259" key="13">
    <source>
        <dbReference type="PROSITE" id="PS50188"/>
    </source>
</evidence>
<reference evidence="16" key="1">
    <citation type="journal article" date="2006" name="Science">
        <title>Ancient noncoding elements conserved in the human genome.</title>
        <authorList>
            <person name="Venkatesh B."/>
            <person name="Kirkness E.F."/>
            <person name="Loh Y.H."/>
            <person name="Halpern A.L."/>
            <person name="Lee A.P."/>
            <person name="Johnson J."/>
            <person name="Dandona N."/>
            <person name="Viswanathan L.D."/>
            <person name="Tay A."/>
            <person name="Venter J.C."/>
            <person name="Strausberg R.L."/>
            <person name="Brenner S."/>
        </authorList>
    </citation>
    <scope>NUCLEOTIDE SEQUENCE [LARGE SCALE GENOMIC DNA]</scope>
</reference>
<dbReference type="GO" id="GO:0009897">
    <property type="term" value="C:external side of plasma membrane"/>
    <property type="evidence" value="ECO:0007669"/>
    <property type="project" value="TreeGrafter"/>
</dbReference>
<dbReference type="InterPro" id="IPR003877">
    <property type="entry name" value="SPRY_dom"/>
</dbReference>
<sequence>MPRSRSASSSFLTSCRMFGTRRLLLCLLISAVVGFEVSGPKEALEVTVGEDGVLRCQVEQALPLMNLEVRWVRQDWNSPVYLYRDRKEQLSVQDKAYQGRTEMDSQQISAGNFSLMIKNVQPPDNGSYTCFVKLSEKSNEALAELKVRALGEAPLLHTEGYQNGGIRLSCHSEGWFPEPQILWGDGSRRNMTAQSQTSHVKDSKGFFTTKSSVTVSSDSTDTLTCQIRNRLLNKDQEAMIMISEEMFPRVSAWMVLFILLLVVLPMAVAGTVFIWRKQTTKIKKRDGLNDNIARTDESLKLITNVRIQLKKALDIEKRCTESEWDKYRKCNDCKNQLEQFEGSRLGPSTASVVLDPKTAHPDLIVSQDGLSVSLGDHPQKVGKSTNRFSSHRAVLGIDASTADIQKLNGFATGIHSWEVELGKKTAWTIGVARESIKRNENITLTPDNGFWVVSLSNGEDYQALTSPSTKLSLSVKPGKIGIYLDFEGGRVSFYNADNMSLLHTFTHAFTERLYPLFCPGSNEKGTKKDPVKICSYNKQELQDCV</sequence>
<feature type="transmembrane region" description="Helical" evidence="11">
    <location>
        <begin position="250"/>
        <end position="275"/>
    </location>
</feature>
<reference evidence="16" key="3">
    <citation type="journal article" date="2014" name="Nature">
        <title>Elephant shark genome provides unique insights into gnathostome evolution.</title>
        <authorList>
            <consortium name="International Elephant Shark Genome Sequencing Consortium"/>
            <person name="Venkatesh B."/>
            <person name="Lee A.P."/>
            <person name="Ravi V."/>
            <person name="Maurya A.K."/>
            <person name="Lian M.M."/>
            <person name="Swann J.B."/>
            <person name="Ohta Y."/>
            <person name="Flajnik M.F."/>
            <person name="Sutoh Y."/>
            <person name="Kasahara M."/>
            <person name="Hoon S."/>
            <person name="Gangu V."/>
            <person name="Roy S.W."/>
            <person name="Irimia M."/>
            <person name="Korzh V."/>
            <person name="Kondrychyn I."/>
            <person name="Lim Z.W."/>
            <person name="Tay B.H."/>
            <person name="Tohari S."/>
            <person name="Kong K.W."/>
            <person name="Ho S."/>
            <person name="Lorente-Galdos B."/>
            <person name="Quilez J."/>
            <person name="Marques-Bonet T."/>
            <person name="Raney B.J."/>
            <person name="Ingham P.W."/>
            <person name="Tay A."/>
            <person name="Hillier L.W."/>
            <person name="Minx P."/>
            <person name="Boehm T."/>
            <person name="Wilson R.K."/>
            <person name="Brenner S."/>
            <person name="Warren W.C."/>
        </authorList>
    </citation>
    <scope>NUCLEOTIDE SEQUENCE [LARGE SCALE GENOMIC DNA]</scope>
</reference>
<evidence type="ECO:0000256" key="11">
    <source>
        <dbReference type="SAM" id="Phobius"/>
    </source>
</evidence>
<dbReference type="SUPFAM" id="SSF49899">
    <property type="entry name" value="Concanavalin A-like lectins/glucanases"/>
    <property type="match status" value="1"/>
</dbReference>
<protein>
    <submittedName>
        <fullName evidence="15">Butyrophilin subfamily 3 member A1-like</fullName>
    </submittedName>
</protein>
<feature type="domain" description="Ig-like" evidence="14">
    <location>
        <begin position="159"/>
        <end position="243"/>
    </location>
</feature>
<dbReference type="Pfam" id="PF13765">
    <property type="entry name" value="PRY"/>
    <property type="match status" value="1"/>
</dbReference>
<dbReference type="Ensembl" id="ENSCMIT00000034288.1">
    <property type="protein sequence ID" value="ENSCMIP00000033778.1"/>
    <property type="gene ID" value="ENSCMIG00000014398.1"/>
</dbReference>
<dbReference type="CDD" id="cd13733">
    <property type="entry name" value="SPRY_PRY_C-I_1"/>
    <property type="match status" value="1"/>
</dbReference>
<dbReference type="Gene3D" id="2.60.120.920">
    <property type="match status" value="1"/>
</dbReference>
<organism evidence="15 16">
    <name type="scientific">Callorhinchus milii</name>
    <name type="common">Ghost shark</name>
    <dbReference type="NCBI Taxonomy" id="7868"/>
    <lineage>
        <taxon>Eukaryota</taxon>
        <taxon>Metazoa</taxon>
        <taxon>Chordata</taxon>
        <taxon>Craniata</taxon>
        <taxon>Vertebrata</taxon>
        <taxon>Chondrichthyes</taxon>
        <taxon>Holocephali</taxon>
        <taxon>Chimaeriformes</taxon>
        <taxon>Callorhinchidae</taxon>
        <taxon>Callorhinchus</taxon>
    </lineage>
</organism>
<reference evidence="16" key="2">
    <citation type="journal article" date="2007" name="PLoS Biol.">
        <title>Survey sequencing and comparative analysis of the elephant shark (Callorhinchus milii) genome.</title>
        <authorList>
            <person name="Venkatesh B."/>
            <person name="Kirkness E.F."/>
            <person name="Loh Y.H."/>
            <person name="Halpern A.L."/>
            <person name="Lee A.P."/>
            <person name="Johnson J."/>
            <person name="Dandona N."/>
            <person name="Viswanathan L.D."/>
            <person name="Tay A."/>
            <person name="Venter J.C."/>
            <person name="Strausberg R.L."/>
            <person name="Brenner S."/>
        </authorList>
    </citation>
    <scope>NUCLEOTIDE SEQUENCE [LARGE SCALE GENOMIC DNA]</scope>
</reference>
<evidence type="ECO:0000256" key="8">
    <source>
        <dbReference type="ARBA" id="ARBA00023180"/>
    </source>
</evidence>
<dbReference type="InterPro" id="IPR003599">
    <property type="entry name" value="Ig_sub"/>
</dbReference>
<dbReference type="InterPro" id="IPR036179">
    <property type="entry name" value="Ig-like_dom_sf"/>
</dbReference>
<dbReference type="InterPro" id="IPR003879">
    <property type="entry name" value="Butyrophylin_SPRY"/>
</dbReference>
<evidence type="ECO:0000259" key="14">
    <source>
        <dbReference type="PROSITE" id="PS50835"/>
    </source>
</evidence>
<dbReference type="GO" id="GO:0005102">
    <property type="term" value="F:signaling receptor binding"/>
    <property type="evidence" value="ECO:0007669"/>
    <property type="project" value="TreeGrafter"/>
</dbReference>
<dbReference type="InterPro" id="IPR013106">
    <property type="entry name" value="Ig_V-set"/>
</dbReference>
<evidence type="ECO:0000313" key="15">
    <source>
        <dbReference type="Ensembl" id="ENSCMIP00000033778.1"/>
    </source>
</evidence>
<evidence type="ECO:0000256" key="5">
    <source>
        <dbReference type="ARBA" id="ARBA00022989"/>
    </source>
</evidence>
<dbReference type="SMART" id="SM00589">
    <property type="entry name" value="PRY"/>
    <property type="match status" value="1"/>
</dbReference>
<keyword evidence="6 11" id="KW-0472">Membrane</keyword>
<feature type="signal peptide" evidence="12">
    <location>
        <begin position="1"/>
        <end position="34"/>
    </location>
</feature>
<dbReference type="InterPro" id="IPR053896">
    <property type="entry name" value="BTN3A2-like_Ig-C"/>
</dbReference>
<dbReference type="GO" id="GO:0050852">
    <property type="term" value="P:T cell receptor signaling pathway"/>
    <property type="evidence" value="ECO:0007669"/>
    <property type="project" value="TreeGrafter"/>
</dbReference>
<keyword evidence="4 12" id="KW-0732">Signal</keyword>
<evidence type="ECO:0000313" key="16">
    <source>
        <dbReference type="Proteomes" id="UP000314986"/>
    </source>
</evidence>
<dbReference type="Pfam" id="PF00622">
    <property type="entry name" value="SPRY"/>
    <property type="match status" value="1"/>
</dbReference>
<dbReference type="Gene3D" id="2.60.40.10">
    <property type="entry name" value="Immunoglobulins"/>
    <property type="match status" value="2"/>
</dbReference>
<dbReference type="InterPro" id="IPR006574">
    <property type="entry name" value="PRY"/>
</dbReference>
<dbReference type="GeneTree" id="ENSGT01120000271914"/>
<evidence type="ECO:0000256" key="6">
    <source>
        <dbReference type="ARBA" id="ARBA00023136"/>
    </source>
</evidence>
<dbReference type="InterPro" id="IPR001870">
    <property type="entry name" value="B30.2/SPRY"/>
</dbReference>
<name>A0A4W3J6K1_CALMI</name>
<dbReference type="Pfam" id="PF22705">
    <property type="entry name" value="C2-set_3"/>
    <property type="match status" value="1"/>
</dbReference>
<proteinExistence type="inferred from homology"/>
<feature type="chain" id="PRO_5021303761" evidence="12">
    <location>
        <begin position="35"/>
        <end position="545"/>
    </location>
</feature>
<dbReference type="InParanoid" id="A0A4W3J6K1"/>
<dbReference type="InterPro" id="IPR043136">
    <property type="entry name" value="B30.2/SPRY_sf"/>
</dbReference>
<keyword evidence="5 11" id="KW-1133">Transmembrane helix</keyword>
<reference evidence="15" key="5">
    <citation type="submission" date="2025-09" db="UniProtKB">
        <authorList>
            <consortium name="Ensembl"/>
        </authorList>
    </citation>
    <scope>IDENTIFICATION</scope>
</reference>
<evidence type="ECO:0000256" key="1">
    <source>
        <dbReference type="ARBA" id="ARBA00004479"/>
    </source>
</evidence>
<dbReference type="FunFam" id="2.60.40.10:FF:000142">
    <property type="entry name" value="V-set domain-containing T-cell activation inhibitor 1"/>
    <property type="match status" value="1"/>
</dbReference>
<keyword evidence="16" id="KW-1185">Reference proteome</keyword>
<keyword evidence="3 11" id="KW-0812">Transmembrane</keyword>
<accession>A0A4W3J6K1</accession>
<dbReference type="SMART" id="SM00406">
    <property type="entry name" value="IGv"/>
    <property type="match status" value="1"/>
</dbReference>
<dbReference type="PANTHER" id="PTHR24100">
    <property type="entry name" value="BUTYROPHILIN"/>
    <property type="match status" value="1"/>
</dbReference>